<sequence length="323" mass="35839">MRIDRGIGNTTSRYSTQTLEACNAAPNCQISDGPFGLSIGFVPGEEPGSANYARHFRKRSVAVRDAQASEPVVRTNLDMVKEMTNYGTIYPYHALDHLKETCNNFCGPDDVELGLKAHGQYDGSDGDQERDNFIEALKAQVAQGVKTKVAAWDGMVVRDDCAPSQQDEHHQSRFVSVNRFVDDNLQGFISVEVQHSSEDDGNCERVFDALTAAAGAINGIAGGFFGLLKNMRDGKTFRFIEKIPEDDPREWLRHQSKLPKNISTDWVESLDAIDDWDMAVGMINEILSYLNGGKRRTAEEVVEDGLVLIRAYLRGATDNVCLR</sequence>
<dbReference type="Proteomes" id="UP001172680">
    <property type="component" value="Unassembled WGS sequence"/>
</dbReference>
<evidence type="ECO:0000313" key="1">
    <source>
        <dbReference type="EMBL" id="KAJ9636829.1"/>
    </source>
</evidence>
<dbReference type="EMBL" id="JAPDRP010000024">
    <property type="protein sequence ID" value="KAJ9636829.1"/>
    <property type="molecule type" value="Genomic_DNA"/>
</dbReference>
<proteinExistence type="predicted"/>
<organism evidence="1 2">
    <name type="scientific">Coniosporium tulheliwenetii</name>
    <dbReference type="NCBI Taxonomy" id="3383036"/>
    <lineage>
        <taxon>Eukaryota</taxon>
        <taxon>Fungi</taxon>
        <taxon>Dikarya</taxon>
        <taxon>Ascomycota</taxon>
        <taxon>Pezizomycotina</taxon>
        <taxon>Dothideomycetes</taxon>
        <taxon>Dothideomycetes incertae sedis</taxon>
        <taxon>Coniosporium</taxon>
    </lineage>
</organism>
<evidence type="ECO:0000313" key="2">
    <source>
        <dbReference type="Proteomes" id="UP001172680"/>
    </source>
</evidence>
<reference evidence="1" key="1">
    <citation type="submission" date="2022-10" db="EMBL/GenBank/DDBJ databases">
        <title>Culturing micro-colonial fungi from biological soil crusts in the Mojave desert and describing Neophaeococcomyces mojavensis, and introducing the new genera and species Taxawa tesnikishii.</title>
        <authorList>
            <person name="Kurbessoian T."/>
            <person name="Stajich J.E."/>
        </authorList>
    </citation>
    <scope>NUCLEOTIDE SEQUENCE</scope>
    <source>
        <strain evidence="1">JES_115</strain>
    </source>
</reference>
<accession>A0ACC2YP28</accession>
<comment type="caution">
    <text evidence="1">The sequence shown here is derived from an EMBL/GenBank/DDBJ whole genome shotgun (WGS) entry which is preliminary data.</text>
</comment>
<name>A0ACC2YP28_9PEZI</name>
<protein>
    <submittedName>
        <fullName evidence="1">Uncharacterized protein</fullName>
    </submittedName>
</protein>
<keyword evidence="2" id="KW-1185">Reference proteome</keyword>
<gene>
    <name evidence="1" type="ORF">H2199_007823</name>
</gene>